<keyword evidence="1" id="KW-0472">Membrane</keyword>
<organism evidence="2 3">
    <name type="scientific">Roseivivax jejudonensis</name>
    <dbReference type="NCBI Taxonomy" id="1529041"/>
    <lineage>
        <taxon>Bacteria</taxon>
        <taxon>Pseudomonadati</taxon>
        <taxon>Pseudomonadota</taxon>
        <taxon>Alphaproteobacteria</taxon>
        <taxon>Rhodobacterales</taxon>
        <taxon>Roseobacteraceae</taxon>
        <taxon>Roseivivax</taxon>
    </lineage>
</organism>
<proteinExistence type="predicted"/>
<dbReference type="Proteomes" id="UP000193570">
    <property type="component" value="Unassembled WGS sequence"/>
</dbReference>
<gene>
    <name evidence="2" type="primary">mrpG</name>
    <name evidence="2" type="ORF">ROJ8625_00319</name>
</gene>
<dbReference type="EMBL" id="FWFK01000001">
    <property type="protein sequence ID" value="SLN12186.1"/>
    <property type="molecule type" value="Genomic_DNA"/>
</dbReference>
<reference evidence="2 3" key="1">
    <citation type="submission" date="2017-03" db="EMBL/GenBank/DDBJ databases">
        <authorList>
            <person name="Afonso C.L."/>
            <person name="Miller P.J."/>
            <person name="Scott M.A."/>
            <person name="Spackman E."/>
            <person name="Goraichik I."/>
            <person name="Dimitrov K.M."/>
            <person name="Suarez D.L."/>
            <person name="Swayne D.E."/>
        </authorList>
    </citation>
    <scope>NUCLEOTIDE SEQUENCE [LARGE SCALE GENOMIC DNA]</scope>
    <source>
        <strain evidence="2 3">CECT 8625</strain>
    </source>
</reference>
<dbReference type="OrthoDB" id="4427992at2"/>
<keyword evidence="1" id="KW-0812">Transmembrane</keyword>
<keyword evidence="1" id="KW-1133">Transmembrane helix</keyword>
<dbReference type="PANTHER" id="PTHR34703">
    <property type="entry name" value="ANTIPORTER SUBUNIT MNHG2-RELATED"/>
    <property type="match status" value="1"/>
</dbReference>
<keyword evidence="3" id="KW-1185">Reference proteome</keyword>
<evidence type="ECO:0000256" key="1">
    <source>
        <dbReference type="SAM" id="Phobius"/>
    </source>
</evidence>
<dbReference type="AlphaFoldDB" id="A0A1X6Y6N0"/>
<dbReference type="GO" id="GO:0015385">
    <property type="term" value="F:sodium:proton antiporter activity"/>
    <property type="evidence" value="ECO:0007669"/>
    <property type="project" value="TreeGrafter"/>
</dbReference>
<dbReference type="PANTHER" id="PTHR34703:SF1">
    <property type="entry name" value="ANTIPORTER SUBUNIT MNHG2-RELATED"/>
    <property type="match status" value="1"/>
</dbReference>
<evidence type="ECO:0000313" key="3">
    <source>
        <dbReference type="Proteomes" id="UP000193570"/>
    </source>
</evidence>
<name>A0A1X6Y6N0_9RHOB</name>
<dbReference type="Pfam" id="PF03334">
    <property type="entry name" value="PhaG_MnhG_YufB"/>
    <property type="match status" value="1"/>
</dbReference>
<dbReference type="InterPro" id="IPR005133">
    <property type="entry name" value="PhaG_MnhG_YufB"/>
</dbReference>
<sequence length="97" mass="9860">MSAALFGLGLVLMSLGIVFLFVAALGLWRLPDLLSRLHVLTKADTAGLALVALGAACVSGSLAALLPLLLCVVLVAISGATIGHLVARSVTRRETAP</sequence>
<feature type="transmembrane region" description="Helical" evidence="1">
    <location>
        <begin position="62"/>
        <end position="87"/>
    </location>
</feature>
<feature type="transmembrane region" description="Helical" evidence="1">
    <location>
        <begin position="6"/>
        <end position="27"/>
    </location>
</feature>
<protein>
    <submittedName>
        <fullName evidence="2">Na(+)/H(+) antiporter subunit G</fullName>
    </submittedName>
</protein>
<dbReference type="RefSeq" id="WP_085790095.1">
    <property type="nucleotide sequence ID" value="NZ_FWFK01000001.1"/>
</dbReference>
<accession>A0A1X6Y6N0</accession>
<evidence type="ECO:0000313" key="2">
    <source>
        <dbReference type="EMBL" id="SLN12186.1"/>
    </source>
</evidence>